<dbReference type="OrthoDB" id="9877566at2"/>
<accession>A0A5S3X5Y1</accession>
<organism evidence="1 2">
    <name type="scientific">Pseudoalteromonas rubra</name>
    <dbReference type="NCBI Taxonomy" id="43658"/>
    <lineage>
        <taxon>Bacteria</taxon>
        <taxon>Pseudomonadati</taxon>
        <taxon>Pseudomonadota</taxon>
        <taxon>Gammaproteobacteria</taxon>
        <taxon>Alteromonadales</taxon>
        <taxon>Pseudoalteromonadaceae</taxon>
        <taxon>Pseudoalteromonas</taxon>
    </lineage>
</organism>
<reference evidence="1 2" key="1">
    <citation type="submission" date="2018-01" db="EMBL/GenBank/DDBJ databases">
        <authorList>
            <person name="Paulsen S."/>
            <person name="Gram L.K."/>
        </authorList>
    </citation>
    <scope>NUCLEOTIDE SEQUENCE [LARGE SCALE GENOMIC DNA]</scope>
    <source>
        <strain evidence="1 2">S2599</strain>
    </source>
</reference>
<sequence length="174" mass="20772">MFSILKSLFKVDAKSMGVKLKKNIEEAAGNEKWFSNYFPSQECLYDPDQCNEYRDYTYMLGCQVRNSIIKGFLTEKDYLSKLCSKQEQLIYMDDYGDLVFDDWHRELKRFTKKRDCEIISDLKSKTPQALVDALIKTERWDNYVFEDEFLTDEIWSCIDQIVNDEIYNTENFDD</sequence>
<reference evidence="2" key="2">
    <citation type="submission" date="2019-06" db="EMBL/GenBank/DDBJ databases">
        <title>Co-occurence of chitin degradation, pigmentation and bioactivity in marine Pseudoalteromonas.</title>
        <authorList>
            <person name="Sonnenschein E.C."/>
            <person name="Bech P.K."/>
        </authorList>
    </citation>
    <scope>NUCLEOTIDE SEQUENCE [LARGE SCALE GENOMIC DNA]</scope>
    <source>
        <strain evidence="2">S2599</strain>
    </source>
</reference>
<dbReference type="RefSeq" id="WP_138543262.1">
    <property type="nucleotide sequence ID" value="NZ_PNCJ01000005.1"/>
</dbReference>
<dbReference type="Proteomes" id="UP000306719">
    <property type="component" value="Unassembled WGS sequence"/>
</dbReference>
<proteinExistence type="predicted"/>
<dbReference type="AlphaFoldDB" id="A0A5S3X5Y1"/>
<comment type="caution">
    <text evidence="1">The sequence shown here is derived from an EMBL/GenBank/DDBJ whole genome shotgun (WGS) entry which is preliminary data.</text>
</comment>
<evidence type="ECO:0000313" key="2">
    <source>
        <dbReference type="Proteomes" id="UP000306719"/>
    </source>
</evidence>
<evidence type="ECO:0000313" key="1">
    <source>
        <dbReference type="EMBL" id="TMP39345.1"/>
    </source>
</evidence>
<name>A0A5S3X5Y1_9GAMM</name>
<dbReference type="EMBL" id="PNCJ01000005">
    <property type="protein sequence ID" value="TMP39345.1"/>
    <property type="molecule type" value="Genomic_DNA"/>
</dbReference>
<protein>
    <submittedName>
        <fullName evidence="1">Uncharacterized protein</fullName>
    </submittedName>
</protein>
<gene>
    <name evidence="1" type="ORF">CWB98_01790</name>
</gene>